<feature type="transmembrane region" description="Helical" evidence="1">
    <location>
        <begin position="151"/>
        <end position="174"/>
    </location>
</feature>
<reference evidence="4" key="1">
    <citation type="submission" date="2016-06" db="UniProtKB">
        <authorList>
            <consortium name="WormBaseParasite"/>
        </authorList>
    </citation>
    <scope>IDENTIFICATION</scope>
</reference>
<dbReference type="WBParaSite" id="GPUH_0001285701-mRNA-1">
    <property type="protein sequence ID" value="GPUH_0001285701-mRNA-1"/>
    <property type="gene ID" value="GPUH_0001285701"/>
</dbReference>
<feature type="transmembrane region" description="Helical" evidence="1">
    <location>
        <begin position="36"/>
        <end position="54"/>
    </location>
</feature>
<evidence type="ECO:0000313" key="4">
    <source>
        <dbReference type="WBParaSite" id="GPUH_0001285701-mRNA-1"/>
    </source>
</evidence>
<evidence type="ECO:0000313" key="2">
    <source>
        <dbReference type="EMBL" id="VDN21141.1"/>
    </source>
</evidence>
<keyword evidence="1" id="KW-0812">Transmembrane</keyword>
<gene>
    <name evidence="2" type="ORF">GPUH_LOCUS12843</name>
</gene>
<evidence type="ECO:0000313" key="3">
    <source>
        <dbReference type="Proteomes" id="UP000271098"/>
    </source>
</evidence>
<keyword evidence="1" id="KW-0472">Membrane</keyword>
<name>A0A183DVV2_9BILA</name>
<evidence type="ECO:0000256" key="1">
    <source>
        <dbReference type="SAM" id="Phobius"/>
    </source>
</evidence>
<feature type="transmembrane region" description="Helical" evidence="1">
    <location>
        <begin position="6"/>
        <end position="24"/>
    </location>
</feature>
<organism evidence="4">
    <name type="scientific">Gongylonema pulchrum</name>
    <dbReference type="NCBI Taxonomy" id="637853"/>
    <lineage>
        <taxon>Eukaryota</taxon>
        <taxon>Metazoa</taxon>
        <taxon>Ecdysozoa</taxon>
        <taxon>Nematoda</taxon>
        <taxon>Chromadorea</taxon>
        <taxon>Rhabditida</taxon>
        <taxon>Spirurina</taxon>
        <taxon>Spiruromorpha</taxon>
        <taxon>Spiruroidea</taxon>
        <taxon>Gongylonematidae</taxon>
        <taxon>Gongylonema</taxon>
    </lineage>
</organism>
<protein>
    <submittedName>
        <fullName evidence="4">G_PROTEIN_RECEP_F1_2 domain-containing protein</fullName>
    </submittedName>
</protein>
<sequence length="175" mass="20059">MQSELWINVIGLICGICVIMLLIFKLGRKSFKWYTLNVLVALSITQFFAVITVICQNQNEEVMEMLVLISKISFEKYIKLVSGVGMWSFSLVRLVMLCSLLEIYCIYTFQNNILSRFYQRVWLPRILMNIIAVSLSTMVVMAFGFDLMADLATELYCAISLTLYFTAVVVLCLVI</sequence>
<reference evidence="2 3" key="2">
    <citation type="submission" date="2018-11" db="EMBL/GenBank/DDBJ databases">
        <authorList>
            <consortium name="Pathogen Informatics"/>
        </authorList>
    </citation>
    <scope>NUCLEOTIDE SEQUENCE [LARGE SCALE GENOMIC DNA]</scope>
</reference>
<feature type="transmembrane region" description="Helical" evidence="1">
    <location>
        <begin position="126"/>
        <end position="145"/>
    </location>
</feature>
<accession>A0A183DVV2</accession>
<proteinExistence type="predicted"/>
<feature type="transmembrane region" description="Helical" evidence="1">
    <location>
        <begin position="84"/>
        <end position="105"/>
    </location>
</feature>
<dbReference type="Proteomes" id="UP000271098">
    <property type="component" value="Unassembled WGS sequence"/>
</dbReference>
<dbReference type="AlphaFoldDB" id="A0A183DVV2"/>
<keyword evidence="1" id="KW-1133">Transmembrane helix</keyword>
<dbReference type="EMBL" id="UYRT01079655">
    <property type="protein sequence ID" value="VDN21141.1"/>
    <property type="molecule type" value="Genomic_DNA"/>
</dbReference>
<keyword evidence="3" id="KW-1185">Reference proteome</keyword>